<accession>A0A843YYF2</accession>
<reference evidence="2 3" key="1">
    <citation type="submission" date="2019-10" db="EMBL/GenBank/DDBJ databases">
        <title>Glaciimonas soli sp. nov., a psychrophilic bacterium isolated from the forest soil of a high elevation mountain in Taiwan.</title>
        <authorList>
            <person name="Wang L.-T."/>
            <person name="Shieh W.Y."/>
        </authorList>
    </citation>
    <scope>NUCLEOTIDE SEQUENCE [LARGE SCALE GENOMIC DNA]</scope>
    <source>
        <strain evidence="2 3">GS1</strain>
    </source>
</reference>
<dbReference type="InterPro" id="IPR007712">
    <property type="entry name" value="RelE/ParE_toxin"/>
</dbReference>
<organism evidence="2 3">
    <name type="scientific">Glaciimonas soli</name>
    <dbReference type="NCBI Taxonomy" id="2590999"/>
    <lineage>
        <taxon>Bacteria</taxon>
        <taxon>Pseudomonadati</taxon>
        <taxon>Pseudomonadota</taxon>
        <taxon>Betaproteobacteria</taxon>
        <taxon>Burkholderiales</taxon>
        <taxon>Oxalobacteraceae</taxon>
        <taxon>Glaciimonas</taxon>
    </lineage>
</organism>
<evidence type="ECO:0000313" key="3">
    <source>
        <dbReference type="Proteomes" id="UP000451565"/>
    </source>
</evidence>
<gene>
    <name evidence="2" type="ORF">GEV47_16170</name>
</gene>
<dbReference type="InterPro" id="IPR035093">
    <property type="entry name" value="RelE/ParE_toxin_dom_sf"/>
</dbReference>
<dbReference type="OrthoDB" id="9798046at2"/>
<evidence type="ECO:0000256" key="1">
    <source>
        <dbReference type="ARBA" id="ARBA00022649"/>
    </source>
</evidence>
<keyword evidence="3" id="KW-1185">Reference proteome</keyword>
<proteinExistence type="predicted"/>
<dbReference type="Pfam" id="PF05016">
    <property type="entry name" value="ParE_toxin"/>
    <property type="match status" value="1"/>
</dbReference>
<evidence type="ECO:0000313" key="2">
    <source>
        <dbReference type="EMBL" id="MQR02212.1"/>
    </source>
</evidence>
<dbReference type="Proteomes" id="UP000451565">
    <property type="component" value="Unassembled WGS sequence"/>
</dbReference>
<protein>
    <submittedName>
        <fullName evidence="2">Type II toxin-antitoxin system RelE/ParE family toxin</fullName>
    </submittedName>
</protein>
<dbReference type="RefSeq" id="WP_153235823.1">
    <property type="nucleotide sequence ID" value="NZ_WINI01000008.1"/>
</dbReference>
<dbReference type="EMBL" id="WINI01000008">
    <property type="protein sequence ID" value="MQR02212.1"/>
    <property type="molecule type" value="Genomic_DNA"/>
</dbReference>
<keyword evidence="1" id="KW-1277">Toxin-antitoxin system</keyword>
<name>A0A843YYF2_9BURK</name>
<dbReference type="AlphaFoldDB" id="A0A843YYF2"/>
<sequence length="110" mass="12953">MKGFSVVVLDSAEQGLKELRTYILKNFSIDTWRISYANIKEAIRNLQNLPQTAFIPEEVEKLNLTQYRQILSGMNRIIYEVRQDVIYIHIVVDARRDMSALLTRRLLRIN</sequence>
<comment type="caution">
    <text evidence="2">The sequence shown here is derived from an EMBL/GenBank/DDBJ whole genome shotgun (WGS) entry which is preliminary data.</text>
</comment>
<dbReference type="Gene3D" id="3.30.2310.20">
    <property type="entry name" value="RelE-like"/>
    <property type="match status" value="1"/>
</dbReference>